<evidence type="ECO:0000259" key="1">
    <source>
        <dbReference type="Pfam" id="PF16841"/>
    </source>
</evidence>
<dbReference type="Pfam" id="PF16841">
    <property type="entry name" value="CBM60"/>
    <property type="match status" value="1"/>
</dbReference>
<proteinExistence type="predicted"/>
<dbReference type="Pfam" id="PF17957">
    <property type="entry name" value="Big_7"/>
    <property type="match status" value="1"/>
</dbReference>
<dbReference type="InterPro" id="IPR031768">
    <property type="entry name" value="CBM60_xylan-bd"/>
</dbReference>
<dbReference type="Gene3D" id="2.60.120.430">
    <property type="entry name" value="Galactose-binding lectin"/>
    <property type="match status" value="1"/>
</dbReference>
<feature type="domain" description="Carbohydrate binding module xylan-binding" evidence="1">
    <location>
        <begin position="102"/>
        <end position="182"/>
    </location>
</feature>
<gene>
    <name evidence="2" type="ORF">DAETH_26120</name>
</gene>
<organism evidence="2 3">
    <name type="scientific">Deinococcus aetherius</name>
    <dbReference type="NCBI Taxonomy" id="200252"/>
    <lineage>
        <taxon>Bacteria</taxon>
        <taxon>Thermotogati</taxon>
        <taxon>Deinococcota</taxon>
        <taxon>Deinococci</taxon>
        <taxon>Deinococcales</taxon>
        <taxon>Deinococcaceae</taxon>
        <taxon>Deinococcus</taxon>
    </lineage>
</organism>
<dbReference type="RefSeq" id="WP_264775328.1">
    <property type="nucleotide sequence ID" value="NZ_AP026560.1"/>
</dbReference>
<evidence type="ECO:0000313" key="2">
    <source>
        <dbReference type="EMBL" id="BDP42643.1"/>
    </source>
</evidence>
<dbReference type="InterPro" id="IPR013783">
    <property type="entry name" value="Ig-like_fold"/>
</dbReference>
<keyword evidence="3" id="KW-1185">Reference proteome</keyword>
<reference evidence="2" key="1">
    <citation type="submission" date="2022-07" db="EMBL/GenBank/DDBJ databases">
        <title>Complete Genome Sequence of the Radioresistant Bacterium Deinococcus aetherius ST0316, Isolated from the Air Dust collected in Lower Stratosphere above Japan.</title>
        <authorList>
            <person name="Satoh K."/>
            <person name="Hagiwara K."/>
            <person name="Katsumata K."/>
            <person name="Kubo A."/>
            <person name="Yokobori S."/>
            <person name="Yamagishi A."/>
            <person name="Oono Y."/>
            <person name="Narumi I."/>
        </authorList>
    </citation>
    <scope>NUCLEOTIDE SEQUENCE</scope>
    <source>
        <strain evidence="2">ST0316</strain>
    </source>
</reference>
<dbReference type="PROSITE" id="PS51257">
    <property type="entry name" value="PROKAR_LIPOPROTEIN"/>
    <property type="match status" value="1"/>
</dbReference>
<dbReference type="Proteomes" id="UP001064971">
    <property type="component" value="Chromosome"/>
</dbReference>
<dbReference type="EMBL" id="AP026560">
    <property type="protein sequence ID" value="BDP42643.1"/>
    <property type="molecule type" value="Genomic_DNA"/>
</dbReference>
<name>A0ABN6RH25_9DEIO</name>
<accession>A0ABN6RH25</accession>
<dbReference type="Gene3D" id="2.60.40.10">
    <property type="entry name" value="Immunoglobulins"/>
    <property type="match status" value="2"/>
</dbReference>
<evidence type="ECO:0000313" key="3">
    <source>
        <dbReference type="Proteomes" id="UP001064971"/>
    </source>
</evidence>
<protein>
    <recommendedName>
        <fullName evidence="1">Carbohydrate binding module xylan-binding domain-containing protein</fullName>
    </recommendedName>
</protein>
<sequence>MEKRRPAHSTITFPLVLLLSVGLMGCSQQSAVTPTLAPDTLHLEAEEGTISPLAPQEIADPRSGGRIIRDPNAQGGKAVILLGTNDNVRFKVPGNVKAGRYTVSVQGRGENFQGWPIVDLNDANQKRLAVATLDSATYVTRPFGDFDLKPGQVFNLSFINDLYEVQGKDRNAIVDYLLIEPAQSTLPSPLPPPAVNQPPVISLRPLNNGDLPNSGTYYTSGVNYYEDDHNITLEADASDPDGKVARVEFFWEGQKIGEDTTAPYTFIYGRNFEPDTAYPYSFSARAVDDQGAVTSTPERALTALFGRRETRTIFPLLPYQAINFGGPASGVNRYNRDLFYNRIFYSAGDAGGFTTNGTPTMLSAETPLVPSNAATAVVPYIIDPEREALIRSAVSRRGGLEVKVPVPNSTYDVYLWVRAEDTTPYDIQMEGQSVSRFDPKEAARWDKLGPFVVTVTDGVLNVASTGTATANFSAIQLWRRPQVGDGAPTVSFDPGTPREGVAGQPLSLSVEASSGENHIERVEFFAKNPYSSASRVFKIGEAISAPFNIVWQYPPQGDYSVSAVAFDSQGQIGSSGRSIYFR</sequence>